<name>A0A3E0M6E5_9CHRO</name>
<proteinExistence type="predicted"/>
<evidence type="ECO:0000313" key="4">
    <source>
        <dbReference type="Proteomes" id="UP000257002"/>
    </source>
</evidence>
<evidence type="ECO:0000313" key="3">
    <source>
        <dbReference type="EMBL" id="REJ54583.1"/>
    </source>
</evidence>
<organism evidence="3 4">
    <name type="scientific">Microcystis wesenbergii TW10</name>
    <dbReference type="NCBI Taxonomy" id="2060474"/>
    <lineage>
        <taxon>Bacteria</taxon>
        <taxon>Bacillati</taxon>
        <taxon>Cyanobacteriota</taxon>
        <taxon>Cyanophyceae</taxon>
        <taxon>Oscillatoriophycideae</taxon>
        <taxon>Chroococcales</taxon>
        <taxon>Microcystaceae</taxon>
        <taxon>Microcystis</taxon>
    </lineage>
</organism>
<dbReference type="EMBL" id="QQWD01000005">
    <property type="protein sequence ID" value="REJ54583.1"/>
    <property type="molecule type" value="Genomic_DNA"/>
</dbReference>
<sequence length="120" mass="13109">MGSREKTPLAKTVRTCRQLLKVEPALWLFVTGSGLEPTNNAAERAIRPAGLWRRPSFGSQSEAGTVFVERMLTVVTSLRSQNRNVLEFMTEAIRASRRGSASPSVLPQESSSTESMTLAA</sequence>
<dbReference type="AlphaFoldDB" id="A0A3E0M6E5"/>
<reference evidence="3 4" key="1">
    <citation type="submission" date="2017-10" db="EMBL/GenBank/DDBJ databases">
        <title>A large-scale comparative metagenomic study reveals the eutrophication-driven functional interactions in six Microcystis-epibionts communities.</title>
        <authorList>
            <person name="Li Q."/>
            <person name="Lin F."/>
        </authorList>
    </citation>
    <scope>NUCLEOTIDE SEQUENCE [LARGE SCALE GENOMIC DNA]</scope>
    <source>
        <strain evidence="3">TW10</strain>
    </source>
</reference>
<evidence type="ECO:0000256" key="1">
    <source>
        <dbReference type="SAM" id="MobiDB-lite"/>
    </source>
</evidence>
<accession>A0A3E0M6E5</accession>
<dbReference type="InterPro" id="IPR004291">
    <property type="entry name" value="Transposase_IS66_central"/>
</dbReference>
<feature type="compositionally biased region" description="Polar residues" evidence="1">
    <location>
        <begin position="99"/>
        <end position="120"/>
    </location>
</feature>
<dbReference type="Proteomes" id="UP000257002">
    <property type="component" value="Unassembled WGS sequence"/>
</dbReference>
<feature type="region of interest" description="Disordered" evidence="1">
    <location>
        <begin position="95"/>
        <end position="120"/>
    </location>
</feature>
<gene>
    <name evidence="3" type="ORF">DWQ51_06495</name>
</gene>
<comment type="caution">
    <text evidence="3">The sequence shown here is derived from an EMBL/GenBank/DDBJ whole genome shotgun (WGS) entry which is preliminary data.</text>
</comment>
<protein>
    <recommendedName>
        <fullName evidence="2">Transposase IS66 central domain-containing protein</fullName>
    </recommendedName>
</protein>
<evidence type="ECO:0000259" key="2">
    <source>
        <dbReference type="Pfam" id="PF03050"/>
    </source>
</evidence>
<feature type="domain" description="Transposase IS66 central" evidence="2">
    <location>
        <begin position="7"/>
        <end position="64"/>
    </location>
</feature>
<dbReference type="Pfam" id="PF03050">
    <property type="entry name" value="DDE_Tnp_IS66"/>
    <property type="match status" value="1"/>
</dbReference>